<sequence>MTECIFIAEARYIEGFRVFLRFNTGEAGEVDLRNLVHEYETAGPLRDPIRFSQFHLDSWPTLAWDCGFDIAPESLYFRVTGKEMF</sequence>
<dbReference type="InterPro" id="IPR036782">
    <property type="entry name" value="NE0471-like_N"/>
</dbReference>
<gene>
    <name evidence="2" type="ORF">BECKSD772E_GA0070983_102431</name>
    <name evidence="1" type="ORF">BECKSD772F_GA0070984_101615</name>
</gene>
<organism evidence="1">
    <name type="scientific">Candidatus Kentrum sp. SD</name>
    <dbReference type="NCBI Taxonomy" id="2126332"/>
    <lineage>
        <taxon>Bacteria</taxon>
        <taxon>Pseudomonadati</taxon>
        <taxon>Pseudomonadota</taxon>
        <taxon>Gammaproteobacteria</taxon>
        <taxon>Candidatus Kentrum</taxon>
    </lineage>
</organism>
<dbReference type="AlphaFoldDB" id="A0A450Y7L1"/>
<dbReference type="SUPFAM" id="SSF143880">
    <property type="entry name" value="NE0471 N-terminal domain-like"/>
    <property type="match status" value="1"/>
</dbReference>
<dbReference type="EMBL" id="CAADFR010000016">
    <property type="protein sequence ID" value="VFK37529.1"/>
    <property type="molecule type" value="Genomic_DNA"/>
</dbReference>
<name>A0A450Y7L1_9GAMM</name>
<evidence type="ECO:0000313" key="1">
    <source>
        <dbReference type="EMBL" id="VFK37529.1"/>
    </source>
</evidence>
<evidence type="ECO:0008006" key="3">
    <source>
        <dbReference type="Google" id="ProtNLM"/>
    </source>
</evidence>
<dbReference type="Gene3D" id="3.30.2020.10">
    <property type="entry name" value="NE0471-like N-terminal domain"/>
    <property type="match status" value="1"/>
</dbReference>
<reference evidence="1" key="1">
    <citation type="submission" date="2019-02" db="EMBL/GenBank/DDBJ databases">
        <authorList>
            <person name="Gruber-Vodicka R. H."/>
            <person name="Seah K. B. B."/>
        </authorList>
    </citation>
    <scope>NUCLEOTIDE SEQUENCE</scope>
    <source>
        <strain evidence="2">BECK_S1320</strain>
        <strain evidence="1">BECK_S1321</strain>
    </source>
</reference>
<accession>A0A450Y7L1</accession>
<proteinExistence type="predicted"/>
<dbReference type="InterPro" id="IPR018841">
    <property type="entry name" value="DUF2442"/>
</dbReference>
<dbReference type="Pfam" id="PF10387">
    <property type="entry name" value="DUF2442"/>
    <property type="match status" value="1"/>
</dbReference>
<evidence type="ECO:0000313" key="2">
    <source>
        <dbReference type="EMBL" id="VFK43345.1"/>
    </source>
</evidence>
<protein>
    <recommendedName>
        <fullName evidence="3">DUF2442 domain-containing protein</fullName>
    </recommendedName>
</protein>
<dbReference type="EMBL" id="CAADFU010000024">
    <property type="protein sequence ID" value="VFK43345.1"/>
    <property type="molecule type" value="Genomic_DNA"/>
</dbReference>